<evidence type="ECO:0000256" key="12">
    <source>
        <dbReference type="ARBA" id="ARBA00022989"/>
    </source>
</evidence>
<dbReference type="Pfam" id="PF01627">
    <property type="entry name" value="Hpt"/>
    <property type="match status" value="1"/>
</dbReference>
<evidence type="ECO:0000256" key="2">
    <source>
        <dbReference type="ARBA" id="ARBA00004651"/>
    </source>
</evidence>
<dbReference type="GO" id="GO:0005524">
    <property type="term" value="F:ATP binding"/>
    <property type="evidence" value="ECO:0007669"/>
    <property type="project" value="UniProtKB-KW"/>
</dbReference>
<comment type="similarity">
    <text evidence="3">In the N-terminal section; belongs to the phytochrome family.</text>
</comment>
<dbReference type="CDD" id="cd00088">
    <property type="entry name" value="HPT"/>
    <property type="match status" value="1"/>
</dbReference>
<dbReference type="InterPro" id="IPR036097">
    <property type="entry name" value="HisK_dim/P_sf"/>
</dbReference>
<dbReference type="PANTHER" id="PTHR45339">
    <property type="entry name" value="HYBRID SIGNAL TRANSDUCTION HISTIDINE KINASE J"/>
    <property type="match status" value="1"/>
</dbReference>
<dbReference type="Pfam" id="PF02518">
    <property type="entry name" value="HATPase_c"/>
    <property type="match status" value="1"/>
</dbReference>
<dbReference type="SMART" id="SM00448">
    <property type="entry name" value="REC"/>
    <property type="match status" value="2"/>
</dbReference>
<dbReference type="PROSITE" id="PS50109">
    <property type="entry name" value="HIS_KIN"/>
    <property type="match status" value="1"/>
</dbReference>
<feature type="transmembrane region" description="Helical" evidence="20">
    <location>
        <begin position="20"/>
        <end position="38"/>
    </location>
</feature>
<accession>A0A919UCX5</accession>
<evidence type="ECO:0000256" key="11">
    <source>
        <dbReference type="ARBA" id="ARBA00022840"/>
    </source>
</evidence>
<keyword evidence="7" id="KW-0808">Transferase</keyword>
<dbReference type="InterPro" id="IPR003661">
    <property type="entry name" value="HisK_dim/P_dom"/>
</dbReference>
<dbReference type="InterPro" id="IPR004358">
    <property type="entry name" value="Sig_transdc_His_kin-like_C"/>
</dbReference>
<feature type="modified residue" description="4-aspartylphosphate" evidence="19">
    <location>
        <position position="714"/>
    </location>
</feature>
<evidence type="ECO:0000313" key="24">
    <source>
        <dbReference type="EMBL" id="GIG47276.1"/>
    </source>
</evidence>
<protein>
    <recommendedName>
        <fullName evidence="17">Circadian input-output histidine kinase CikA</fullName>
        <ecNumber evidence="4">2.7.13.3</ecNumber>
    </recommendedName>
    <alternativeName>
        <fullName evidence="16">Sensory/regulatory protein RpfC</fullName>
    </alternativeName>
</protein>
<keyword evidence="14 20" id="KW-0472">Membrane</keyword>
<dbReference type="SMART" id="SM00388">
    <property type="entry name" value="HisKA"/>
    <property type="match status" value="1"/>
</dbReference>
<keyword evidence="9" id="KW-0547">Nucleotide-binding</keyword>
<feature type="domain" description="Response regulatory" evidence="22">
    <location>
        <begin position="525"/>
        <end position="640"/>
    </location>
</feature>
<dbReference type="SMART" id="SM00387">
    <property type="entry name" value="HATPase_c"/>
    <property type="match status" value="1"/>
</dbReference>
<dbReference type="PROSITE" id="PS50894">
    <property type="entry name" value="HPT"/>
    <property type="match status" value="1"/>
</dbReference>
<evidence type="ECO:0000256" key="5">
    <source>
        <dbReference type="ARBA" id="ARBA00022475"/>
    </source>
</evidence>
<dbReference type="RefSeq" id="WP_203849018.1">
    <property type="nucleotide sequence ID" value="NZ_BONQ01000082.1"/>
</dbReference>
<dbReference type="InterPro" id="IPR036890">
    <property type="entry name" value="HATPase_C_sf"/>
</dbReference>
<evidence type="ECO:0000259" key="22">
    <source>
        <dbReference type="PROSITE" id="PS50110"/>
    </source>
</evidence>
<keyword evidence="10" id="KW-0418">Kinase</keyword>
<keyword evidence="25" id="KW-1185">Reference proteome</keyword>
<evidence type="ECO:0000256" key="4">
    <source>
        <dbReference type="ARBA" id="ARBA00012438"/>
    </source>
</evidence>
<dbReference type="Pfam" id="PF05227">
    <property type="entry name" value="CHASE3"/>
    <property type="match status" value="1"/>
</dbReference>
<dbReference type="FunFam" id="3.30.565.10:FF:000010">
    <property type="entry name" value="Sensor histidine kinase RcsC"/>
    <property type="match status" value="1"/>
</dbReference>
<evidence type="ECO:0000313" key="25">
    <source>
        <dbReference type="Proteomes" id="UP000660611"/>
    </source>
</evidence>
<dbReference type="Pfam" id="PF00512">
    <property type="entry name" value="HisKA"/>
    <property type="match status" value="1"/>
</dbReference>
<sequence>MADRPGRRRLRGWTVARLLASGYLLAISGLLLVGAAAYERIGVLLANRAQVEANHAVMDDIDLLGSQLRNAERGQRGYVITGDTAYLAPYTEAMTSIRETMQRLQQRTVPNTDLHSAAYRLRGPVDDKLRELEVTIELRREEGFEPAQRVVSGGRGARYMAKIESILDEMRDAQRATLAADERRTADAAAATRRLMVGVTLGTALLAAAGAWWATRSMSRSIAAVTRAARGVATGERGALPVLRGAARVRGPTEIAEMAEAVGEATLVVLRARDEAMAAAQAKSAFLATMSHEIRTPMNAVIGMTGLLLDTDLSDGQRELATVVRDSGEALLTIINDILDFSKIEAGHLDLEDAVFDLRECVESALALVAAPAAAKDLELVADVADCRPLRGDVTRLRQVLVNLLANAVKFTAAGEVVVVGRTEATDGDMIRVSLAVTDTGIGIPPDRMDRLFRSFSQVDESTTRMYGGTGLGLAISRRLAVAMGGDITVTSCPGEGSTFTATAVVRVCDELAAAASPADLAGRAALVVDDNATNRRVLQAQLTGWGMTCIGAASAAEALALIAGGARFDVGLLDLRMPDVDGVDLAERLRAEPGTAATPLVLLSSVNWHAERDRVGNFAAVLTKPARATALLAVLSRVLPGSGEPVPAPAADVAVPVPPARPLRVLIAEDNQVNQTVATMMLAKLGYRADVAANGVEVLDAVRRIRYDVILMDLQMPILDGLDATRRIRAELPAEQQPHVIALTASALMDDRAACEAAGMDDYLTKPVRPAALAAALHAVPGAPAAAGPSDAIVGPDATGGLEDEIRTRVGELIDDEPTPQELELISRLLGGFCTNAPDTLARLATVVAAGDAPAVVGVAHTLTGAAGNVGATTLARLSRDLETRARAGQLTAAEDDLAAMRHELDRVVTAVAAVRRRLGRPDGR</sequence>
<dbReference type="EMBL" id="BONQ01000082">
    <property type="protein sequence ID" value="GIG47276.1"/>
    <property type="molecule type" value="Genomic_DNA"/>
</dbReference>
<feature type="domain" description="Histidine kinase" evidence="21">
    <location>
        <begin position="289"/>
        <end position="508"/>
    </location>
</feature>
<dbReference type="AlphaFoldDB" id="A0A919UCX5"/>
<gene>
    <name evidence="24" type="ORF">Dsi01nite_053170</name>
</gene>
<evidence type="ECO:0000259" key="23">
    <source>
        <dbReference type="PROSITE" id="PS50894"/>
    </source>
</evidence>
<comment type="subunit">
    <text evidence="15">At low DSF concentrations, interacts with RpfF.</text>
</comment>
<dbReference type="EC" id="2.7.13.3" evidence="4"/>
<evidence type="ECO:0000256" key="3">
    <source>
        <dbReference type="ARBA" id="ARBA00006402"/>
    </source>
</evidence>
<evidence type="ECO:0000259" key="21">
    <source>
        <dbReference type="PROSITE" id="PS50109"/>
    </source>
</evidence>
<comment type="subcellular location">
    <subcellularLocation>
        <location evidence="2">Cell membrane</location>
        <topology evidence="2">Multi-pass membrane protein</topology>
    </subcellularLocation>
</comment>
<reference evidence="24" key="1">
    <citation type="submission" date="2021-01" db="EMBL/GenBank/DDBJ databases">
        <title>Whole genome shotgun sequence of Dactylosporangium siamense NBRC 106093.</title>
        <authorList>
            <person name="Komaki H."/>
            <person name="Tamura T."/>
        </authorList>
    </citation>
    <scope>NUCLEOTIDE SEQUENCE</scope>
    <source>
        <strain evidence="24">NBRC 106093</strain>
    </source>
</reference>
<comment type="caution">
    <text evidence="24">The sequence shown here is derived from an EMBL/GenBank/DDBJ whole genome shotgun (WGS) entry which is preliminary data.</text>
</comment>
<evidence type="ECO:0000256" key="20">
    <source>
        <dbReference type="SAM" id="Phobius"/>
    </source>
</evidence>
<evidence type="ECO:0000256" key="13">
    <source>
        <dbReference type="ARBA" id="ARBA00023012"/>
    </source>
</evidence>
<dbReference type="InterPro" id="IPR008207">
    <property type="entry name" value="Sig_transdc_His_kin_Hpt_dom"/>
</dbReference>
<dbReference type="InterPro" id="IPR007891">
    <property type="entry name" value="CHASE3"/>
</dbReference>
<evidence type="ECO:0000256" key="17">
    <source>
        <dbReference type="ARBA" id="ARBA00074306"/>
    </source>
</evidence>
<dbReference type="InterPro" id="IPR001789">
    <property type="entry name" value="Sig_transdc_resp-reg_receiver"/>
</dbReference>
<keyword evidence="13" id="KW-0902">Two-component regulatory system</keyword>
<evidence type="ECO:0000256" key="9">
    <source>
        <dbReference type="ARBA" id="ARBA00022741"/>
    </source>
</evidence>
<evidence type="ECO:0000256" key="19">
    <source>
        <dbReference type="PROSITE-ProRule" id="PRU00169"/>
    </source>
</evidence>
<dbReference type="InterPro" id="IPR005467">
    <property type="entry name" value="His_kinase_dom"/>
</dbReference>
<dbReference type="CDD" id="cd19410">
    <property type="entry name" value="HK9-like_sensor"/>
    <property type="match status" value="1"/>
</dbReference>
<organism evidence="24 25">
    <name type="scientific">Dactylosporangium siamense</name>
    <dbReference type="NCBI Taxonomy" id="685454"/>
    <lineage>
        <taxon>Bacteria</taxon>
        <taxon>Bacillati</taxon>
        <taxon>Actinomycetota</taxon>
        <taxon>Actinomycetes</taxon>
        <taxon>Micromonosporales</taxon>
        <taxon>Micromonosporaceae</taxon>
        <taxon>Dactylosporangium</taxon>
    </lineage>
</organism>
<dbReference type="Gene3D" id="3.30.565.10">
    <property type="entry name" value="Histidine kinase-like ATPase, C-terminal domain"/>
    <property type="match status" value="1"/>
</dbReference>
<keyword evidence="6 19" id="KW-0597">Phosphoprotein</keyword>
<evidence type="ECO:0000256" key="18">
    <source>
        <dbReference type="PROSITE-ProRule" id="PRU00110"/>
    </source>
</evidence>
<dbReference type="SUPFAM" id="SSF52172">
    <property type="entry name" value="CheY-like"/>
    <property type="match status" value="2"/>
</dbReference>
<dbReference type="CDD" id="cd16922">
    <property type="entry name" value="HATPase_EvgS-ArcB-TorS-like"/>
    <property type="match status" value="1"/>
</dbReference>
<keyword evidence="11" id="KW-0067">ATP-binding</keyword>
<name>A0A919UCX5_9ACTN</name>
<dbReference type="Pfam" id="PF00072">
    <property type="entry name" value="Response_reg"/>
    <property type="match status" value="2"/>
</dbReference>
<dbReference type="InterPro" id="IPR011006">
    <property type="entry name" value="CheY-like_superfamily"/>
</dbReference>
<comment type="catalytic activity">
    <reaction evidence="1">
        <text>ATP + protein L-histidine = ADP + protein N-phospho-L-histidine.</text>
        <dbReference type="EC" id="2.7.13.3"/>
    </reaction>
</comment>
<dbReference type="Gene3D" id="1.20.120.160">
    <property type="entry name" value="HPT domain"/>
    <property type="match status" value="1"/>
</dbReference>
<evidence type="ECO:0000256" key="15">
    <source>
        <dbReference type="ARBA" id="ARBA00064003"/>
    </source>
</evidence>
<evidence type="ECO:0000256" key="14">
    <source>
        <dbReference type="ARBA" id="ARBA00023136"/>
    </source>
</evidence>
<keyword evidence="8 20" id="KW-0812">Transmembrane</keyword>
<dbReference type="SUPFAM" id="SSF47226">
    <property type="entry name" value="Histidine-containing phosphotransfer domain, HPT domain"/>
    <property type="match status" value="1"/>
</dbReference>
<evidence type="ECO:0000256" key="7">
    <source>
        <dbReference type="ARBA" id="ARBA00022679"/>
    </source>
</evidence>
<dbReference type="SUPFAM" id="SSF55874">
    <property type="entry name" value="ATPase domain of HSP90 chaperone/DNA topoisomerase II/histidine kinase"/>
    <property type="match status" value="1"/>
</dbReference>
<feature type="domain" description="Response regulatory" evidence="22">
    <location>
        <begin position="665"/>
        <end position="782"/>
    </location>
</feature>
<proteinExistence type="inferred from homology"/>
<dbReference type="PRINTS" id="PR00344">
    <property type="entry name" value="BCTRLSENSOR"/>
</dbReference>
<evidence type="ECO:0000256" key="6">
    <source>
        <dbReference type="ARBA" id="ARBA00022553"/>
    </source>
</evidence>
<evidence type="ECO:0000256" key="10">
    <source>
        <dbReference type="ARBA" id="ARBA00022777"/>
    </source>
</evidence>
<dbReference type="PANTHER" id="PTHR45339:SF1">
    <property type="entry name" value="HYBRID SIGNAL TRANSDUCTION HISTIDINE KINASE J"/>
    <property type="match status" value="1"/>
</dbReference>
<feature type="domain" description="HPt" evidence="23">
    <location>
        <begin position="823"/>
        <end position="916"/>
    </location>
</feature>
<keyword evidence="12 20" id="KW-1133">Transmembrane helix</keyword>
<dbReference type="Gene3D" id="1.10.287.130">
    <property type="match status" value="1"/>
</dbReference>
<dbReference type="GO" id="GO:0005886">
    <property type="term" value="C:plasma membrane"/>
    <property type="evidence" value="ECO:0007669"/>
    <property type="project" value="UniProtKB-SubCell"/>
</dbReference>
<evidence type="ECO:0000256" key="8">
    <source>
        <dbReference type="ARBA" id="ARBA00022692"/>
    </source>
</evidence>
<dbReference type="InterPro" id="IPR003594">
    <property type="entry name" value="HATPase_dom"/>
</dbReference>
<evidence type="ECO:0000256" key="16">
    <source>
        <dbReference type="ARBA" id="ARBA00068150"/>
    </source>
</evidence>
<dbReference type="CDD" id="cd17546">
    <property type="entry name" value="REC_hyHK_CKI1_RcsC-like"/>
    <property type="match status" value="1"/>
</dbReference>
<dbReference type="Gene3D" id="3.40.50.2300">
    <property type="match status" value="2"/>
</dbReference>
<dbReference type="Gene3D" id="6.10.340.10">
    <property type="match status" value="1"/>
</dbReference>
<dbReference type="Proteomes" id="UP000660611">
    <property type="component" value="Unassembled WGS sequence"/>
</dbReference>
<evidence type="ECO:0000256" key="1">
    <source>
        <dbReference type="ARBA" id="ARBA00000085"/>
    </source>
</evidence>
<keyword evidence="5" id="KW-1003">Cell membrane</keyword>
<dbReference type="SUPFAM" id="SSF47384">
    <property type="entry name" value="Homodimeric domain of signal transducing histidine kinase"/>
    <property type="match status" value="1"/>
</dbReference>
<dbReference type="InterPro" id="IPR036641">
    <property type="entry name" value="HPT_dom_sf"/>
</dbReference>
<dbReference type="GO" id="GO:0000155">
    <property type="term" value="F:phosphorelay sensor kinase activity"/>
    <property type="evidence" value="ECO:0007669"/>
    <property type="project" value="InterPro"/>
</dbReference>
<dbReference type="CDD" id="cd00082">
    <property type="entry name" value="HisKA"/>
    <property type="match status" value="1"/>
</dbReference>
<feature type="modified residue" description="Phosphohistidine" evidence="18">
    <location>
        <position position="862"/>
    </location>
</feature>
<feature type="modified residue" description="4-aspartylphosphate" evidence="19">
    <location>
        <position position="575"/>
    </location>
</feature>
<dbReference type="FunFam" id="1.10.287.130:FF:000002">
    <property type="entry name" value="Two-component osmosensing histidine kinase"/>
    <property type="match status" value="1"/>
</dbReference>
<dbReference type="PROSITE" id="PS50110">
    <property type="entry name" value="RESPONSE_REGULATORY"/>
    <property type="match status" value="2"/>
</dbReference>